<accession>A0ABT1MAD3</accession>
<reference evidence="3 4" key="1">
    <citation type="submission" date="2022-06" db="EMBL/GenBank/DDBJ databases">
        <title>Mycolicibacterium sp. CAU 1645 isolated from seawater.</title>
        <authorList>
            <person name="Kim W."/>
        </authorList>
    </citation>
    <scope>NUCLEOTIDE SEQUENCE [LARGE SCALE GENOMIC DNA]</scope>
    <source>
        <strain evidence="3 4">CAU 1645</strain>
    </source>
</reference>
<evidence type="ECO:0000313" key="4">
    <source>
        <dbReference type="Proteomes" id="UP001651690"/>
    </source>
</evidence>
<evidence type="ECO:0000259" key="2">
    <source>
        <dbReference type="Pfam" id="PF00582"/>
    </source>
</evidence>
<dbReference type="CDD" id="cd00293">
    <property type="entry name" value="USP-like"/>
    <property type="match status" value="1"/>
</dbReference>
<protein>
    <submittedName>
        <fullName evidence="3">Universal stress protein</fullName>
    </submittedName>
</protein>
<dbReference type="RefSeq" id="WP_255063981.1">
    <property type="nucleotide sequence ID" value="NZ_JANDBD010000014.1"/>
</dbReference>
<keyword evidence="4" id="KW-1185">Reference proteome</keyword>
<dbReference type="SUPFAM" id="SSF52402">
    <property type="entry name" value="Adenine nucleotide alpha hydrolases-like"/>
    <property type="match status" value="1"/>
</dbReference>
<dbReference type="PANTHER" id="PTHR46268">
    <property type="entry name" value="STRESS RESPONSE PROTEIN NHAX"/>
    <property type="match status" value="1"/>
</dbReference>
<organism evidence="3 4">
    <name type="scientific">Mycolicibacterium arenosum</name>
    <dbReference type="NCBI Taxonomy" id="2952157"/>
    <lineage>
        <taxon>Bacteria</taxon>
        <taxon>Bacillati</taxon>
        <taxon>Actinomycetota</taxon>
        <taxon>Actinomycetes</taxon>
        <taxon>Mycobacteriales</taxon>
        <taxon>Mycobacteriaceae</taxon>
        <taxon>Mycolicibacterium</taxon>
    </lineage>
</organism>
<name>A0ABT1MAD3_9MYCO</name>
<dbReference type="Pfam" id="PF00582">
    <property type="entry name" value="Usp"/>
    <property type="match status" value="1"/>
</dbReference>
<dbReference type="Gene3D" id="3.40.50.620">
    <property type="entry name" value="HUPs"/>
    <property type="match status" value="1"/>
</dbReference>
<dbReference type="EMBL" id="JANDBD010000014">
    <property type="protein sequence ID" value="MCP9276115.1"/>
    <property type="molecule type" value="Genomic_DNA"/>
</dbReference>
<sequence>MIVIGFTADQFGQAALEHGIAEARLRGTGVLVVNATAGDAYTDSTFASPDRARDVQDRLTTSGVPFEWVQPVGVDAATELLNAMERADAELLVIGVKHRNPVGKLLLGSVSQQVLLECPKPVLAVKPDA</sequence>
<evidence type="ECO:0000256" key="1">
    <source>
        <dbReference type="ARBA" id="ARBA00008791"/>
    </source>
</evidence>
<evidence type="ECO:0000313" key="3">
    <source>
        <dbReference type="EMBL" id="MCP9276115.1"/>
    </source>
</evidence>
<comment type="similarity">
    <text evidence="1">Belongs to the universal stress protein A family.</text>
</comment>
<feature type="domain" description="UspA" evidence="2">
    <location>
        <begin position="2"/>
        <end position="126"/>
    </location>
</feature>
<dbReference type="InterPro" id="IPR014729">
    <property type="entry name" value="Rossmann-like_a/b/a_fold"/>
</dbReference>
<comment type="caution">
    <text evidence="3">The sequence shown here is derived from an EMBL/GenBank/DDBJ whole genome shotgun (WGS) entry which is preliminary data.</text>
</comment>
<gene>
    <name evidence="3" type="ORF">NM203_28410</name>
</gene>
<dbReference type="PRINTS" id="PR01438">
    <property type="entry name" value="UNVRSLSTRESS"/>
</dbReference>
<dbReference type="PANTHER" id="PTHR46268:SF6">
    <property type="entry name" value="UNIVERSAL STRESS PROTEIN UP12"/>
    <property type="match status" value="1"/>
</dbReference>
<dbReference type="Proteomes" id="UP001651690">
    <property type="component" value="Unassembled WGS sequence"/>
</dbReference>
<dbReference type="InterPro" id="IPR006016">
    <property type="entry name" value="UspA"/>
</dbReference>
<proteinExistence type="inferred from homology"/>
<dbReference type="InterPro" id="IPR006015">
    <property type="entry name" value="Universal_stress_UspA"/>
</dbReference>